<proteinExistence type="predicted"/>
<evidence type="ECO:0000313" key="2">
    <source>
        <dbReference type="EMBL" id="UTT63372.1"/>
    </source>
</evidence>
<dbReference type="RefSeq" id="WP_255160504.1">
    <property type="nucleotide sequence ID" value="NZ_CP101497.1"/>
</dbReference>
<keyword evidence="3" id="KW-1185">Reference proteome</keyword>
<reference evidence="2" key="1">
    <citation type="submission" date="2022-07" db="EMBL/GenBank/DDBJ databases">
        <title>Taxonomic analysis of Microcella humidisoli nov. sp., isolated from riverside soil.</title>
        <authorList>
            <person name="Molina K.M."/>
            <person name="Kim S.B."/>
        </authorList>
    </citation>
    <scope>NUCLEOTIDE SEQUENCE</scope>
    <source>
        <strain evidence="2">MMS21-STM10</strain>
    </source>
</reference>
<gene>
    <name evidence="2" type="ORF">NNL39_04515</name>
</gene>
<name>A0ABY5FYH3_9MICO</name>
<organism evidence="2 3">
    <name type="scientific">Microcella humidisoli</name>
    <dbReference type="NCBI Taxonomy" id="2963406"/>
    <lineage>
        <taxon>Bacteria</taxon>
        <taxon>Bacillati</taxon>
        <taxon>Actinomycetota</taxon>
        <taxon>Actinomycetes</taxon>
        <taxon>Micrococcales</taxon>
        <taxon>Microbacteriaceae</taxon>
        <taxon>Microcella</taxon>
    </lineage>
</organism>
<accession>A0ABY5FYH3</accession>
<keyword evidence="1" id="KW-0472">Membrane</keyword>
<protein>
    <submittedName>
        <fullName evidence="2">Uncharacterized protein</fullName>
    </submittedName>
</protein>
<feature type="transmembrane region" description="Helical" evidence="1">
    <location>
        <begin position="51"/>
        <end position="72"/>
    </location>
</feature>
<dbReference type="EMBL" id="CP101497">
    <property type="protein sequence ID" value="UTT63372.1"/>
    <property type="molecule type" value="Genomic_DNA"/>
</dbReference>
<feature type="transmembrane region" description="Helical" evidence="1">
    <location>
        <begin position="18"/>
        <end position="39"/>
    </location>
</feature>
<keyword evidence="1" id="KW-1133">Transmembrane helix</keyword>
<keyword evidence="1" id="KW-0812">Transmembrane</keyword>
<dbReference type="Proteomes" id="UP001060039">
    <property type="component" value="Chromosome"/>
</dbReference>
<sequence length="100" mass="10615">MTTSPAPRPRFVERHRTALAVGGLVVSLGLAVLWLFVVPERAASTTGVQSWLIRFGHSICWALLATTAALVLARATKRAIDVTAWAALAAYAAFLAATLL</sequence>
<evidence type="ECO:0000313" key="3">
    <source>
        <dbReference type="Proteomes" id="UP001060039"/>
    </source>
</evidence>
<feature type="transmembrane region" description="Helical" evidence="1">
    <location>
        <begin position="79"/>
        <end position="99"/>
    </location>
</feature>
<evidence type="ECO:0000256" key="1">
    <source>
        <dbReference type="SAM" id="Phobius"/>
    </source>
</evidence>